<evidence type="ECO:0000256" key="2">
    <source>
        <dbReference type="SAM" id="MobiDB-lite"/>
    </source>
</evidence>
<accession>A0A9X1Y3E2</accession>
<dbReference type="SUPFAM" id="SSF53187">
    <property type="entry name" value="Zn-dependent exopeptidases"/>
    <property type="match status" value="1"/>
</dbReference>
<feature type="chain" id="PRO_5040982080" evidence="3">
    <location>
        <begin position="22"/>
        <end position="504"/>
    </location>
</feature>
<feature type="signal peptide" evidence="3">
    <location>
        <begin position="1"/>
        <end position="21"/>
    </location>
</feature>
<evidence type="ECO:0000259" key="4">
    <source>
        <dbReference type="SMART" id="SM00646"/>
    </source>
</evidence>
<comment type="caution">
    <text evidence="5">The sequence shown here is derived from an EMBL/GenBank/DDBJ whole genome shotgun (WGS) entry which is preliminary data.</text>
</comment>
<evidence type="ECO:0000313" key="6">
    <source>
        <dbReference type="Proteomes" id="UP001139534"/>
    </source>
</evidence>
<evidence type="ECO:0000256" key="3">
    <source>
        <dbReference type="SAM" id="SignalP"/>
    </source>
</evidence>
<dbReference type="PANTHER" id="PTHR30404:SF0">
    <property type="entry name" value="N-ACETYLMURAMOYL-L-ALANINE AMIDASE AMIC"/>
    <property type="match status" value="1"/>
</dbReference>
<dbReference type="GO" id="GO:0030288">
    <property type="term" value="C:outer membrane-bounded periplasmic space"/>
    <property type="evidence" value="ECO:0007669"/>
    <property type="project" value="TreeGrafter"/>
</dbReference>
<dbReference type="SMART" id="SM00646">
    <property type="entry name" value="Ami_3"/>
    <property type="match status" value="1"/>
</dbReference>
<dbReference type="EMBL" id="JALPRK010000037">
    <property type="protein sequence ID" value="MCK8490079.1"/>
    <property type="molecule type" value="Genomic_DNA"/>
</dbReference>
<name>A0A9X1Y3E2_9BACL</name>
<dbReference type="GO" id="GO:0008745">
    <property type="term" value="F:N-acetylmuramoyl-L-alanine amidase activity"/>
    <property type="evidence" value="ECO:0007669"/>
    <property type="project" value="InterPro"/>
</dbReference>
<reference evidence="5" key="1">
    <citation type="submission" date="2022-04" db="EMBL/GenBank/DDBJ databases">
        <authorList>
            <person name="Seo M.-J."/>
        </authorList>
    </citation>
    <scope>NUCLEOTIDE SEQUENCE</scope>
    <source>
        <strain evidence="5">MBLB2552</strain>
    </source>
</reference>
<dbReference type="InterPro" id="IPR012854">
    <property type="entry name" value="Cu_amine_oxidase-like_N"/>
</dbReference>
<organism evidence="5 6">
    <name type="scientific">Paenibacillus mellifer</name>
    <dbReference type="NCBI Taxonomy" id="2937794"/>
    <lineage>
        <taxon>Bacteria</taxon>
        <taxon>Bacillati</taxon>
        <taxon>Bacillota</taxon>
        <taxon>Bacilli</taxon>
        <taxon>Bacillales</taxon>
        <taxon>Paenibacillaceae</taxon>
        <taxon>Paenibacillus</taxon>
    </lineage>
</organism>
<dbReference type="CDD" id="cd02696">
    <property type="entry name" value="MurNAc-LAA"/>
    <property type="match status" value="1"/>
</dbReference>
<evidence type="ECO:0000256" key="1">
    <source>
        <dbReference type="ARBA" id="ARBA00022801"/>
    </source>
</evidence>
<evidence type="ECO:0000313" key="5">
    <source>
        <dbReference type="EMBL" id="MCK8490079.1"/>
    </source>
</evidence>
<feature type="region of interest" description="Disordered" evidence="2">
    <location>
        <begin position="151"/>
        <end position="193"/>
    </location>
</feature>
<dbReference type="Pfam" id="PF07833">
    <property type="entry name" value="Cu_amine_oxidN1"/>
    <property type="match status" value="1"/>
</dbReference>
<dbReference type="Proteomes" id="UP001139534">
    <property type="component" value="Unassembled WGS sequence"/>
</dbReference>
<keyword evidence="6" id="KW-1185">Reference proteome</keyword>
<dbReference type="GO" id="GO:0009253">
    <property type="term" value="P:peptidoglycan catabolic process"/>
    <property type="evidence" value="ECO:0007669"/>
    <property type="project" value="InterPro"/>
</dbReference>
<dbReference type="Pfam" id="PF01520">
    <property type="entry name" value="Amidase_3"/>
    <property type="match status" value="1"/>
</dbReference>
<keyword evidence="1" id="KW-0378">Hydrolase</keyword>
<dbReference type="InterPro" id="IPR021731">
    <property type="entry name" value="AMIN_dom"/>
</dbReference>
<keyword evidence="3" id="KW-0732">Signal</keyword>
<dbReference type="Gene3D" id="3.40.630.40">
    <property type="entry name" value="Zn-dependent exopeptidases"/>
    <property type="match status" value="1"/>
</dbReference>
<protein>
    <submittedName>
        <fullName evidence="5">N-acetylmuramoyl-L-alanine amidase family protein</fullName>
    </submittedName>
</protein>
<dbReference type="Gene3D" id="2.60.40.3500">
    <property type="match status" value="1"/>
</dbReference>
<dbReference type="PANTHER" id="PTHR30404">
    <property type="entry name" value="N-ACETYLMURAMOYL-L-ALANINE AMIDASE"/>
    <property type="match status" value="1"/>
</dbReference>
<feature type="domain" description="MurNAc-LAA" evidence="4">
    <location>
        <begin position="390"/>
        <end position="499"/>
    </location>
</feature>
<dbReference type="AlphaFoldDB" id="A0A9X1Y3E2"/>
<dbReference type="SUPFAM" id="SSF55383">
    <property type="entry name" value="Copper amine oxidase, domain N"/>
    <property type="match status" value="1"/>
</dbReference>
<sequence>MKKLGLMMFLLVGLLVFPGLAKDAYAASSGTSGTHIVLDGQELQQPVGAQAGIVGGNVMVPLRVVAEGLGYQVAWEKKSGTITISQEGTELKLTLGQNTASVDGQTVKLNSAPYLQGDSTLVPLRFVGEQMGMQVSWDNVTKSAYLTSPAGGSSGGVVPGTGSLAPDQETPISVPAGQPAAGDDDTYVPVSSTGNQAVSSNALIQGISFSENRLMFAVSGSVTPNVFKMSGPDRIVVDIPNAEFAPTFGEVHPLDVSRKGQIAISDYPDVSQIRYSLFSTAPSTIRIVIDLNRSVEFKVTNLDDGLVTVDLTPGSAVPGIGLGGNGKPIVVIDAGHGGSQPGAISVTKKQEKEFTLGVALKVEALLRQEANLDVVMTRTTDVTMSLQDRVKVANDLGASVFVSIHGNSIDPPSNPSGSETYYTRDESIPLANVMHRHLVNATGLSDRGVRKSSLHVTRETKMPAVLLEVGYLSNKNDAGLMYTEEFQQRVAEGVAAGIKEYLGL</sequence>
<dbReference type="InterPro" id="IPR050695">
    <property type="entry name" value="N-acetylmuramoyl_amidase_3"/>
</dbReference>
<dbReference type="Pfam" id="PF11741">
    <property type="entry name" value="AMIN"/>
    <property type="match status" value="1"/>
</dbReference>
<dbReference type="InterPro" id="IPR036582">
    <property type="entry name" value="Mao_N_sf"/>
</dbReference>
<proteinExistence type="predicted"/>
<dbReference type="Gene3D" id="3.30.457.10">
    <property type="entry name" value="Copper amine oxidase-like, N-terminal domain"/>
    <property type="match status" value="1"/>
</dbReference>
<gene>
    <name evidence="5" type="ORF">M0651_23225</name>
</gene>
<dbReference type="RefSeq" id="WP_248554044.1">
    <property type="nucleotide sequence ID" value="NZ_JALPRK010000037.1"/>
</dbReference>
<dbReference type="InterPro" id="IPR002508">
    <property type="entry name" value="MurNAc-LAA_cat"/>
</dbReference>